<gene>
    <name evidence="1" type="ORF">GCM10009819_06280</name>
</gene>
<evidence type="ECO:0000313" key="1">
    <source>
        <dbReference type="EMBL" id="GAA2025948.1"/>
    </source>
</evidence>
<organism evidence="1 2">
    <name type="scientific">Agromyces tropicus</name>
    <dbReference type="NCBI Taxonomy" id="555371"/>
    <lineage>
        <taxon>Bacteria</taxon>
        <taxon>Bacillati</taxon>
        <taxon>Actinomycetota</taxon>
        <taxon>Actinomycetes</taxon>
        <taxon>Micrococcales</taxon>
        <taxon>Microbacteriaceae</taxon>
        <taxon>Agromyces</taxon>
    </lineage>
</organism>
<reference evidence="1 2" key="1">
    <citation type="journal article" date="2019" name="Int. J. Syst. Evol. Microbiol.">
        <title>The Global Catalogue of Microorganisms (GCM) 10K type strain sequencing project: providing services to taxonomists for standard genome sequencing and annotation.</title>
        <authorList>
            <consortium name="The Broad Institute Genomics Platform"/>
            <consortium name="The Broad Institute Genome Sequencing Center for Infectious Disease"/>
            <person name="Wu L."/>
            <person name="Ma J."/>
        </authorList>
    </citation>
    <scope>NUCLEOTIDE SEQUENCE [LARGE SCALE GENOMIC DNA]</scope>
    <source>
        <strain evidence="1 2">JCM 15672</strain>
    </source>
</reference>
<name>A0ABN2TZW4_9MICO</name>
<proteinExistence type="predicted"/>
<comment type="caution">
    <text evidence="1">The sequence shown here is derived from an EMBL/GenBank/DDBJ whole genome shotgun (WGS) entry which is preliminary data.</text>
</comment>
<evidence type="ECO:0000313" key="2">
    <source>
        <dbReference type="Proteomes" id="UP001501196"/>
    </source>
</evidence>
<sequence length="65" mass="7217">MSRPATDVQKRTSFDQDTGIDARVRISRAAPMRRKSSIDLADVVFARGRECSTFTRGSMIVEATP</sequence>
<accession>A0ABN2TZW4</accession>
<dbReference type="Proteomes" id="UP001501196">
    <property type="component" value="Unassembled WGS sequence"/>
</dbReference>
<protein>
    <submittedName>
        <fullName evidence="1">Uncharacterized protein</fullName>
    </submittedName>
</protein>
<keyword evidence="2" id="KW-1185">Reference proteome</keyword>
<dbReference type="EMBL" id="BAAAPW010000001">
    <property type="protein sequence ID" value="GAA2025948.1"/>
    <property type="molecule type" value="Genomic_DNA"/>
</dbReference>